<reference evidence="1 2" key="1">
    <citation type="journal article" date="2011" name="J. Bacteriol.">
        <title>Genome sequence of the halotolerant marine bacterium Myxococcus fulvus HW-1.</title>
        <authorList>
            <person name="Li Z.F."/>
            <person name="Li X."/>
            <person name="Liu H."/>
            <person name="Liu X."/>
            <person name="Han K."/>
            <person name="Wu Z.H."/>
            <person name="Hu W."/>
            <person name="Li F.F."/>
            <person name="Li Y.Z."/>
        </authorList>
    </citation>
    <scope>NUCLEOTIDE SEQUENCE [LARGE SCALE GENOMIC DNA]</scope>
    <source>
        <strain evidence="2">ATCC BAA-855 / HW-1</strain>
    </source>
</reference>
<dbReference type="Proteomes" id="UP000000488">
    <property type="component" value="Chromosome"/>
</dbReference>
<evidence type="ECO:0000313" key="2">
    <source>
        <dbReference type="Proteomes" id="UP000000488"/>
    </source>
</evidence>
<evidence type="ECO:0000313" key="1">
    <source>
        <dbReference type="EMBL" id="AEI65909.1"/>
    </source>
</evidence>
<dbReference type="KEGG" id="mfu:LILAB_20035"/>
<dbReference type="HOGENOM" id="CLU_2700902_0_0_7"/>
<name>F8CBU3_MYXFH</name>
<proteinExistence type="predicted"/>
<protein>
    <submittedName>
        <fullName evidence="1">Uncharacterized protein</fullName>
    </submittedName>
</protein>
<organism evidence="1 2">
    <name type="scientific">Myxococcus fulvus (strain ATCC BAA-855 / HW-1)</name>
    <dbReference type="NCBI Taxonomy" id="483219"/>
    <lineage>
        <taxon>Bacteria</taxon>
        <taxon>Pseudomonadati</taxon>
        <taxon>Myxococcota</taxon>
        <taxon>Myxococcia</taxon>
        <taxon>Myxococcales</taxon>
        <taxon>Cystobacterineae</taxon>
        <taxon>Myxococcaceae</taxon>
        <taxon>Myxococcus</taxon>
    </lineage>
</organism>
<dbReference type="EMBL" id="CP002830">
    <property type="protein sequence ID" value="AEI65909.1"/>
    <property type="molecule type" value="Genomic_DNA"/>
</dbReference>
<gene>
    <name evidence="1" type="ordered locus">LILAB_20035</name>
</gene>
<accession>F8CBU3</accession>
<sequence length="73" mass="8160">MFARDRVCQERSANVERQAQAMEELPQAAFRRFPVLRGEVTRTRTHLVPALVRPGVTPSGKPLLCVLVNLAFG</sequence>
<dbReference type="STRING" id="483219.LILAB_20035"/>
<dbReference type="AlphaFoldDB" id="F8CBU3"/>